<evidence type="ECO:0000313" key="9">
    <source>
        <dbReference type="Proteomes" id="UP001558713"/>
    </source>
</evidence>
<dbReference type="InterPro" id="IPR044965">
    <property type="entry name" value="Glyco_hydro_17_plant"/>
</dbReference>
<dbReference type="EC" id="3.2.1.39" evidence="3"/>
<keyword evidence="9" id="KW-1185">Reference proteome</keyword>
<reference evidence="8 9" key="1">
    <citation type="submission" date="2024-04" db="EMBL/GenBank/DDBJ databases">
        <title>Genome assembly C_amara_ONT_v2.</title>
        <authorList>
            <person name="Yant L."/>
            <person name="Moore C."/>
            <person name="Slenker M."/>
        </authorList>
    </citation>
    <scope>NUCLEOTIDE SEQUENCE [LARGE SCALE GENOMIC DNA]</scope>
    <source>
        <tissue evidence="8">Leaf</tissue>
    </source>
</reference>
<dbReference type="PANTHER" id="PTHR32227">
    <property type="entry name" value="GLUCAN ENDO-1,3-BETA-GLUCOSIDASE BG1-RELATED-RELATED"/>
    <property type="match status" value="1"/>
</dbReference>
<protein>
    <recommendedName>
        <fullName evidence="3">glucan endo-1,3-beta-D-glucosidase</fullName>
        <ecNumber evidence="3">3.2.1.39</ecNumber>
    </recommendedName>
</protein>
<organism evidence="8 9">
    <name type="scientific">Cardamine amara subsp. amara</name>
    <dbReference type="NCBI Taxonomy" id="228776"/>
    <lineage>
        <taxon>Eukaryota</taxon>
        <taxon>Viridiplantae</taxon>
        <taxon>Streptophyta</taxon>
        <taxon>Embryophyta</taxon>
        <taxon>Tracheophyta</taxon>
        <taxon>Spermatophyta</taxon>
        <taxon>Magnoliopsida</taxon>
        <taxon>eudicotyledons</taxon>
        <taxon>Gunneridae</taxon>
        <taxon>Pentapetalae</taxon>
        <taxon>rosids</taxon>
        <taxon>malvids</taxon>
        <taxon>Brassicales</taxon>
        <taxon>Brassicaceae</taxon>
        <taxon>Cardamineae</taxon>
        <taxon>Cardamine</taxon>
    </lineage>
</organism>
<dbReference type="EMBL" id="JBANAX010000785">
    <property type="protein sequence ID" value="KAL1193396.1"/>
    <property type="molecule type" value="Genomic_DNA"/>
</dbReference>
<evidence type="ECO:0000256" key="6">
    <source>
        <dbReference type="RuleBase" id="RU004335"/>
    </source>
</evidence>
<evidence type="ECO:0000256" key="3">
    <source>
        <dbReference type="ARBA" id="ARBA00012780"/>
    </source>
</evidence>
<dbReference type="InterPro" id="IPR017853">
    <property type="entry name" value="GH"/>
</dbReference>
<dbReference type="Proteomes" id="UP001558713">
    <property type="component" value="Unassembled WGS sequence"/>
</dbReference>
<gene>
    <name evidence="8" type="ORF">V5N11_018706</name>
</gene>
<name>A0ABD1A3J6_CARAN</name>
<dbReference type="Gene3D" id="3.20.20.80">
    <property type="entry name" value="Glycosidases"/>
    <property type="match status" value="1"/>
</dbReference>
<evidence type="ECO:0000256" key="1">
    <source>
        <dbReference type="ARBA" id="ARBA00000382"/>
    </source>
</evidence>
<keyword evidence="5 7" id="KW-0326">Glycosidase</keyword>
<dbReference type="PROSITE" id="PS00587">
    <property type="entry name" value="GLYCOSYL_HYDROL_F17"/>
    <property type="match status" value="1"/>
</dbReference>
<comment type="similarity">
    <text evidence="2 6">Belongs to the glycosyl hydrolase 17 family.</text>
</comment>
<proteinExistence type="inferred from homology"/>
<dbReference type="InterPro" id="IPR000490">
    <property type="entry name" value="Glyco_hydro_17"/>
</dbReference>
<accession>A0ABD1A3J6</accession>
<keyword evidence="4 7" id="KW-0378">Hydrolase</keyword>
<dbReference type="SUPFAM" id="SSF51445">
    <property type="entry name" value="(Trans)glycosidases"/>
    <property type="match status" value="1"/>
</dbReference>
<dbReference type="Pfam" id="PF00332">
    <property type="entry name" value="Glyco_hydro_17"/>
    <property type="match status" value="1"/>
</dbReference>
<comment type="caution">
    <text evidence="8">The sequence shown here is derived from an EMBL/GenBank/DDBJ whole genome shotgun (WGS) entry which is preliminary data.</text>
</comment>
<evidence type="ECO:0000313" key="8">
    <source>
        <dbReference type="EMBL" id="KAL1193396.1"/>
    </source>
</evidence>
<evidence type="ECO:0000256" key="2">
    <source>
        <dbReference type="ARBA" id="ARBA00008773"/>
    </source>
</evidence>
<sequence>MQKANSVIDAVEEASFSIPIGFALFEDFPFTFRDYLATRVRYRNLFDMMVDAKISSMAITGHGNIWVIVAETGWPSSGIDAGEVDVTFLYSEMFLKALLTYLRSGSGKKLFQRFISLSLLRKMPSKGLGIGDFCIIT</sequence>
<comment type="catalytic activity">
    <reaction evidence="1">
        <text>Hydrolysis of (1-&gt;3)-beta-D-glucosidic linkages in (1-&gt;3)-beta-D-glucans.</text>
        <dbReference type="EC" id="3.2.1.39"/>
    </reaction>
</comment>
<evidence type="ECO:0000256" key="7">
    <source>
        <dbReference type="RuleBase" id="RU004336"/>
    </source>
</evidence>
<evidence type="ECO:0000256" key="5">
    <source>
        <dbReference type="ARBA" id="ARBA00023295"/>
    </source>
</evidence>
<dbReference type="AlphaFoldDB" id="A0ABD1A3J6"/>
<evidence type="ECO:0000256" key="4">
    <source>
        <dbReference type="ARBA" id="ARBA00022801"/>
    </source>
</evidence>
<dbReference type="GO" id="GO:0042973">
    <property type="term" value="F:glucan endo-1,3-beta-D-glucosidase activity"/>
    <property type="evidence" value="ECO:0007669"/>
    <property type="project" value="UniProtKB-EC"/>
</dbReference>